<dbReference type="Gene3D" id="1.10.260.40">
    <property type="entry name" value="lambda repressor-like DNA-binding domains"/>
    <property type="match status" value="1"/>
</dbReference>
<dbReference type="Gene3D" id="3.30.450.180">
    <property type="match status" value="1"/>
</dbReference>
<evidence type="ECO:0000313" key="2">
    <source>
        <dbReference type="EMBL" id="MBO1269254.1"/>
    </source>
</evidence>
<reference evidence="2" key="1">
    <citation type="submission" date="2021-03" db="EMBL/GenBank/DDBJ databases">
        <title>A new species, PO-11, isolated from a karst cave deposit.</title>
        <authorList>
            <person name="Zhaoxiaoyong W."/>
        </authorList>
    </citation>
    <scope>NUCLEOTIDE SEQUENCE</scope>
    <source>
        <strain evidence="2">PO-11</strain>
    </source>
</reference>
<dbReference type="PROSITE" id="PS50943">
    <property type="entry name" value="HTH_CROC1"/>
    <property type="match status" value="1"/>
</dbReference>
<dbReference type="RefSeq" id="WP_207617113.1">
    <property type="nucleotide sequence ID" value="NZ_JAFNLL010000040.1"/>
</dbReference>
<dbReference type="CDD" id="cd00093">
    <property type="entry name" value="HTH_XRE"/>
    <property type="match status" value="1"/>
</dbReference>
<organism evidence="2 3">
    <name type="scientific">Arthrobacter cavernae</name>
    <dbReference type="NCBI Taxonomy" id="2817681"/>
    <lineage>
        <taxon>Bacteria</taxon>
        <taxon>Bacillati</taxon>
        <taxon>Actinomycetota</taxon>
        <taxon>Actinomycetes</taxon>
        <taxon>Micrococcales</taxon>
        <taxon>Micrococcaceae</taxon>
        <taxon>Arthrobacter</taxon>
    </lineage>
</organism>
<dbReference type="Pfam" id="PF13560">
    <property type="entry name" value="HTH_31"/>
    <property type="match status" value="1"/>
</dbReference>
<dbReference type="SMART" id="SM00530">
    <property type="entry name" value="HTH_XRE"/>
    <property type="match status" value="1"/>
</dbReference>
<dbReference type="GO" id="GO:0003677">
    <property type="term" value="F:DNA binding"/>
    <property type="evidence" value="ECO:0007669"/>
    <property type="project" value="InterPro"/>
</dbReference>
<dbReference type="InterPro" id="IPR001387">
    <property type="entry name" value="Cro/C1-type_HTH"/>
</dbReference>
<gene>
    <name evidence="2" type="ORF">J1902_15000</name>
</gene>
<dbReference type="PANTHER" id="PTHR35010:SF2">
    <property type="entry name" value="BLL4672 PROTEIN"/>
    <property type="match status" value="1"/>
</dbReference>
<dbReference type="EMBL" id="JAFNLL010000040">
    <property type="protein sequence ID" value="MBO1269254.1"/>
    <property type="molecule type" value="Genomic_DNA"/>
</dbReference>
<evidence type="ECO:0000313" key="3">
    <source>
        <dbReference type="Proteomes" id="UP000664164"/>
    </source>
</evidence>
<sequence length="297" mass="33315">MDNKAEIRDFLASRRARVTPEQAGVPTFGGIRRVPGLRREEVAHLAGVSVDYYNRLERGKATGISPEVLDAVSRALQLDDVEREHLRNLFEAVRPAPIRAPRSRTRQVIRPTIQMVVDAITIPAFVQNSRLEILAANTLGHALYADGTQKLTLPFSMPRFLFLDPRTPEFFGDWARAARNQVALLRAAAGRAPDDTELMALIGELSTRSAQFRELWASHDVLKYREGLKQYHHPAVGDVQFIGESFDLSKDEDLALLIYTYEPNTPTEQAMTLLASWFTPSAEATALHADREIDRAE</sequence>
<dbReference type="Pfam" id="PF17765">
    <property type="entry name" value="MLTR_LBD"/>
    <property type="match status" value="1"/>
</dbReference>
<dbReference type="SUPFAM" id="SSF47413">
    <property type="entry name" value="lambda repressor-like DNA-binding domains"/>
    <property type="match status" value="1"/>
</dbReference>
<dbReference type="PANTHER" id="PTHR35010">
    <property type="entry name" value="BLL4672 PROTEIN-RELATED"/>
    <property type="match status" value="1"/>
</dbReference>
<protein>
    <submittedName>
        <fullName evidence="2">Helix-turn-helix domain-containing protein</fullName>
    </submittedName>
</protein>
<dbReference type="AlphaFoldDB" id="A0A939HHB2"/>
<keyword evidence="3" id="KW-1185">Reference proteome</keyword>
<comment type="caution">
    <text evidence="2">The sequence shown here is derived from an EMBL/GenBank/DDBJ whole genome shotgun (WGS) entry which is preliminary data.</text>
</comment>
<evidence type="ECO:0000259" key="1">
    <source>
        <dbReference type="PROSITE" id="PS50943"/>
    </source>
</evidence>
<feature type="domain" description="HTH cro/C1-type" evidence="1">
    <location>
        <begin position="36"/>
        <end position="83"/>
    </location>
</feature>
<dbReference type="Proteomes" id="UP000664164">
    <property type="component" value="Unassembled WGS sequence"/>
</dbReference>
<accession>A0A939HHB2</accession>
<proteinExistence type="predicted"/>
<dbReference type="InterPro" id="IPR010982">
    <property type="entry name" value="Lambda_DNA-bd_dom_sf"/>
</dbReference>
<dbReference type="InterPro" id="IPR041413">
    <property type="entry name" value="MLTR_LBD"/>
</dbReference>
<name>A0A939HHB2_9MICC</name>